<organism evidence="2 3">
    <name type="scientific">Romanomermis culicivorax</name>
    <name type="common">Nematode worm</name>
    <dbReference type="NCBI Taxonomy" id="13658"/>
    <lineage>
        <taxon>Eukaryota</taxon>
        <taxon>Metazoa</taxon>
        <taxon>Ecdysozoa</taxon>
        <taxon>Nematoda</taxon>
        <taxon>Enoplea</taxon>
        <taxon>Dorylaimia</taxon>
        <taxon>Mermithida</taxon>
        <taxon>Mermithoidea</taxon>
        <taxon>Mermithidae</taxon>
        <taxon>Romanomermis</taxon>
    </lineage>
</organism>
<proteinExistence type="predicted"/>
<dbReference type="WBParaSite" id="nRc.2.0.1.t47737-RA">
    <property type="protein sequence ID" value="nRc.2.0.1.t47737-RA"/>
    <property type="gene ID" value="nRc.2.0.1.g47737"/>
</dbReference>
<sequence length="122" mass="14357">MSLFLKSTARMGKHFQWQFHHPKWQLHHSKRNDQHWPCIATAAVPITKIQVWARDVDEQHQNQKGVFEAAMGSPGTGLRTHKQAVRSHDYRKVPWTRSESSKKSEPKNFEQTVELFHNTKNF</sequence>
<keyword evidence="2" id="KW-1185">Reference proteome</keyword>
<feature type="region of interest" description="Disordered" evidence="1">
    <location>
        <begin position="69"/>
        <end position="110"/>
    </location>
</feature>
<reference evidence="3" key="1">
    <citation type="submission" date="2022-11" db="UniProtKB">
        <authorList>
            <consortium name="WormBaseParasite"/>
        </authorList>
    </citation>
    <scope>IDENTIFICATION</scope>
</reference>
<evidence type="ECO:0000256" key="1">
    <source>
        <dbReference type="SAM" id="MobiDB-lite"/>
    </source>
</evidence>
<dbReference type="AlphaFoldDB" id="A0A915LA69"/>
<dbReference type="Proteomes" id="UP000887565">
    <property type="component" value="Unplaced"/>
</dbReference>
<evidence type="ECO:0000313" key="2">
    <source>
        <dbReference type="Proteomes" id="UP000887565"/>
    </source>
</evidence>
<feature type="compositionally biased region" description="Basic and acidic residues" evidence="1">
    <location>
        <begin position="99"/>
        <end position="108"/>
    </location>
</feature>
<evidence type="ECO:0000313" key="3">
    <source>
        <dbReference type="WBParaSite" id="nRc.2.0.1.t47737-RA"/>
    </source>
</evidence>
<accession>A0A915LA69</accession>
<protein>
    <submittedName>
        <fullName evidence="3">Uncharacterized protein</fullName>
    </submittedName>
</protein>
<name>A0A915LA69_ROMCU</name>